<dbReference type="KEGG" id="sfd:USDA257_c11770"/>
<dbReference type="Proteomes" id="UP000006180">
    <property type="component" value="Chromosome"/>
</dbReference>
<dbReference type="HOGENOM" id="CLU_021293_12_3_5"/>
<sequence length="488" mass="54758">MIVYLQLSGGFGMAGFIEGKDRREQLFLPECLDDYVTEDNPARVVDVFIDELDLRAMGFAAAAATGRPGYSPATMLKLYLYGYLNQVQSSRRLEREAGRNVELMWLMGKLAPDFKTIADFRRDNGEAIRAVCRQFVLLCRKIGLIAGGTVAVDGSRFKAVNTRDKNFTPGAIRRRMEQVDASIERYLGMLDTADRQEDDVAQMRVSRLKERLDSLRRQMRELQAMEQAVQDAPDRQISLTDSDARAMATSGKGTGMVGYNVQAAVDAEHHLIVAHEVTNVGHDRSQLANMAQQAKEATGVEELTVLADRGYFSGEEIVACEAVGATPIVPRPLTSGAKADGRFDKQDFIYQPETDSYRCPAGEQLIWRFTAVEKGLILSRYWSSNCGSCAIKAKCTPSKQRRITRWEHEAVLEKMQRRLDEMPDAMRIRRSTVEHVFGSLKDWMGRDHFRMRRLRNVGTEMSLHVLAYNIKRAIAVLGAPALMGAMRG</sequence>
<reference evidence="4 6" key="1">
    <citation type="journal article" date="2012" name="J. Bacteriol.">
        <title>Complete genome sequence of the broad-host-range strain Sinorhizobium fredii USDA257.</title>
        <authorList>
            <person name="Schuldes J."/>
            <person name="Rodriguez Orbegoso M."/>
            <person name="Schmeisser C."/>
            <person name="Krishnan H.B."/>
            <person name="Daniel R."/>
            <person name="Streit W.R."/>
        </authorList>
    </citation>
    <scope>NUCLEOTIDE SEQUENCE [LARGE SCALE GENOMIC DNA]</scope>
    <source>
        <strain evidence="4 6">USDA 257</strain>
    </source>
</reference>
<dbReference type="GO" id="GO:0004803">
    <property type="term" value="F:transposase activity"/>
    <property type="evidence" value="ECO:0007669"/>
    <property type="project" value="InterPro"/>
</dbReference>
<dbReference type="GO" id="GO:0006313">
    <property type="term" value="P:DNA transposition"/>
    <property type="evidence" value="ECO:0007669"/>
    <property type="project" value="InterPro"/>
</dbReference>
<protein>
    <submittedName>
        <fullName evidence="4">Transposase IS4 family protein</fullName>
    </submittedName>
</protein>
<evidence type="ECO:0000313" key="6">
    <source>
        <dbReference type="Proteomes" id="UP000006180"/>
    </source>
</evidence>
<keyword evidence="1" id="KW-0175">Coiled coil</keyword>
<organism evidence="4 6">
    <name type="scientific">Sinorhizobium fredii (strain USDA 257)</name>
    <dbReference type="NCBI Taxonomy" id="1185652"/>
    <lineage>
        <taxon>Bacteria</taxon>
        <taxon>Pseudomonadati</taxon>
        <taxon>Pseudomonadota</taxon>
        <taxon>Alphaproteobacteria</taxon>
        <taxon>Hyphomicrobiales</taxon>
        <taxon>Rhizobiaceae</taxon>
        <taxon>Sinorhizobium/Ensifer group</taxon>
        <taxon>Sinorhizobium</taxon>
    </lineage>
</organism>
<dbReference type="NCBIfam" id="NF033551">
    <property type="entry name" value="transpos_IS1182"/>
    <property type="match status" value="1"/>
</dbReference>
<dbReference type="EMBL" id="CP003563">
    <property type="protein sequence ID" value="AFL49768.1"/>
    <property type="molecule type" value="Genomic_DNA"/>
</dbReference>
<feature type="coiled-coil region" evidence="1">
    <location>
        <begin position="198"/>
        <end position="232"/>
    </location>
</feature>
<dbReference type="Pfam" id="PF05598">
    <property type="entry name" value="DUF772"/>
    <property type="match status" value="1"/>
</dbReference>
<dbReference type="GO" id="GO:0003677">
    <property type="term" value="F:DNA binding"/>
    <property type="evidence" value="ECO:0007669"/>
    <property type="project" value="InterPro"/>
</dbReference>
<accession>I3X1L2</accession>
<evidence type="ECO:0000259" key="2">
    <source>
        <dbReference type="Pfam" id="PF01609"/>
    </source>
</evidence>
<feature type="domain" description="Transposase InsH N-terminal" evidence="3">
    <location>
        <begin position="31"/>
        <end position="122"/>
    </location>
</feature>
<evidence type="ECO:0000259" key="3">
    <source>
        <dbReference type="Pfam" id="PF05598"/>
    </source>
</evidence>
<dbReference type="InterPro" id="IPR047629">
    <property type="entry name" value="IS1182_transpos"/>
</dbReference>
<dbReference type="AlphaFoldDB" id="I3X1L2"/>
<evidence type="ECO:0000313" key="5">
    <source>
        <dbReference type="EMBL" id="AFL52272.1"/>
    </source>
</evidence>
<dbReference type="KEGG" id="sfd:USDA257_c37230"/>
<name>I3X1L2_SINF2</name>
<dbReference type="InterPro" id="IPR002559">
    <property type="entry name" value="Transposase_11"/>
</dbReference>
<evidence type="ECO:0000313" key="4">
    <source>
        <dbReference type="EMBL" id="AFL49768.1"/>
    </source>
</evidence>
<dbReference type="Pfam" id="PF01609">
    <property type="entry name" value="DDE_Tnp_1"/>
    <property type="match status" value="1"/>
</dbReference>
<dbReference type="EMBL" id="CP003563">
    <property type="protein sequence ID" value="AFL52272.1"/>
    <property type="molecule type" value="Genomic_DNA"/>
</dbReference>
<proteinExistence type="predicted"/>
<dbReference type="InterPro" id="IPR008490">
    <property type="entry name" value="Transposase_InsH_N"/>
</dbReference>
<evidence type="ECO:0000256" key="1">
    <source>
        <dbReference type="SAM" id="Coils"/>
    </source>
</evidence>
<dbReference type="PANTHER" id="PTHR33408:SF2">
    <property type="entry name" value="TRANSPOSASE DDE DOMAIN-CONTAINING PROTEIN"/>
    <property type="match status" value="1"/>
</dbReference>
<dbReference type="PANTHER" id="PTHR33408">
    <property type="entry name" value="TRANSPOSASE"/>
    <property type="match status" value="1"/>
</dbReference>
<feature type="domain" description="Transposase IS4-like" evidence="2">
    <location>
        <begin position="243"/>
        <end position="470"/>
    </location>
</feature>
<dbReference type="PATRIC" id="fig|1185652.3.peg.1222"/>
<gene>
    <name evidence="4" type="ORF">USDA257_c11770</name>
    <name evidence="5" type="ORF">USDA257_c37230</name>
</gene>
<dbReference type="eggNOG" id="COG3666">
    <property type="taxonomic scope" value="Bacteria"/>
</dbReference>